<dbReference type="PANTHER" id="PTHR10587">
    <property type="entry name" value="GLYCOSYL TRANSFERASE-RELATED"/>
    <property type="match status" value="1"/>
</dbReference>
<dbReference type="InterPro" id="IPR002509">
    <property type="entry name" value="NODB_dom"/>
</dbReference>
<dbReference type="InterPro" id="IPR011330">
    <property type="entry name" value="Glyco_hydro/deAcase_b/a-brl"/>
</dbReference>
<evidence type="ECO:0000256" key="2">
    <source>
        <dbReference type="ARBA" id="ARBA00022801"/>
    </source>
</evidence>
<sequence length="208" mass="22088">MGRDLEELPGAGNEVALTFDAGANSAALASILSTLSTEQVKATFFLTGAWAQANSASVDRILAEGHRLGNHSMSHKAFTELTDAQIAEEIRGAEAAVLAAGGDPRPFFRFPFGERDSRVIATVNRLGYVAVRWSVDTLGWKGTNGGATQETVLRRVVDGLRPGAIVLMHIGSNPEDGTTLDADALPGIIKEIKRAGYRIVTLDRMLAG</sequence>
<evidence type="ECO:0000313" key="4">
    <source>
        <dbReference type="EMBL" id="MFK4639368.1"/>
    </source>
</evidence>
<dbReference type="RefSeq" id="WP_404594442.1">
    <property type="nucleotide sequence ID" value="NZ_JBIYEW010000003.1"/>
</dbReference>
<dbReference type="CDD" id="cd10917">
    <property type="entry name" value="CE4_NodB_like_6s_7s"/>
    <property type="match status" value="1"/>
</dbReference>
<name>A0ABW8N717_9MICC</name>
<reference evidence="4 5" key="1">
    <citation type="submission" date="2024-10" db="EMBL/GenBank/DDBJ databases">
        <title>Novel secondary metabolite-producing bacteria for plant disease control.</title>
        <authorList>
            <person name="Chevrette M."/>
        </authorList>
    </citation>
    <scope>NUCLEOTIDE SEQUENCE [LARGE SCALE GENOMIC DNA]</scope>
    <source>
        <strain evidence="4 5">J30 TE3557</strain>
    </source>
</reference>
<evidence type="ECO:0000259" key="3">
    <source>
        <dbReference type="PROSITE" id="PS51677"/>
    </source>
</evidence>
<dbReference type="EMBL" id="JBIYEW010000003">
    <property type="protein sequence ID" value="MFK4639368.1"/>
    <property type="molecule type" value="Genomic_DNA"/>
</dbReference>
<dbReference type="PROSITE" id="PS51677">
    <property type="entry name" value="NODB"/>
    <property type="match status" value="1"/>
</dbReference>
<comment type="caution">
    <text evidence="4">The sequence shown here is derived from an EMBL/GenBank/DDBJ whole genome shotgun (WGS) entry which is preliminary data.</text>
</comment>
<organism evidence="4 5">
    <name type="scientific">Paenarthrobacter histidinolovorans</name>
    <dbReference type="NCBI Taxonomy" id="43664"/>
    <lineage>
        <taxon>Bacteria</taxon>
        <taxon>Bacillati</taxon>
        <taxon>Actinomycetota</taxon>
        <taxon>Actinomycetes</taxon>
        <taxon>Micrococcales</taxon>
        <taxon>Micrococcaceae</taxon>
        <taxon>Paenarthrobacter</taxon>
    </lineage>
</organism>
<dbReference type="SUPFAM" id="SSF88713">
    <property type="entry name" value="Glycoside hydrolase/deacetylase"/>
    <property type="match status" value="1"/>
</dbReference>
<feature type="domain" description="NodB homology" evidence="3">
    <location>
        <begin position="13"/>
        <end position="200"/>
    </location>
</feature>
<keyword evidence="5" id="KW-1185">Reference proteome</keyword>
<proteinExistence type="predicted"/>
<dbReference type="PANTHER" id="PTHR10587:SF133">
    <property type="entry name" value="CHITIN DEACETYLASE 1-RELATED"/>
    <property type="match status" value="1"/>
</dbReference>
<dbReference type="Pfam" id="PF01522">
    <property type="entry name" value="Polysacc_deac_1"/>
    <property type="match status" value="1"/>
</dbReference>
<dbReference type="Proteomes" id="UP001620520">
    <property type="component" value="Unassembled WGS sequence"/>
</dbReference>
<evidence type="ECO:0000256" key="1">
    <source>
        <dbReference type="ARBA" id="ARBA00022723"/>
    </source>
</evidence>
<keyword evidence="2" id="KW-0378">Hydrolase</keyword>
<protein>
    <submittedName>
        <fullName evidence="4">Peptidoglycan/xylan/chitin deacetylase (PgdA/CDA1 family)</fullName>
    </submittedName>
</protein>
<evidence type="ECO:0000313" key="5">
    <source>
        <dbReference type="Proteomes" id="UP001620520"/>
    </source>
</evidence>
<keyword evidence="1" id="KW-0479">Metal-binding</keyword>
<dbReference type="InterPro" id="IPR050248">
    <property type="entry name" value="Polysacc_deacetylase_ArnD"/>
</dbReference>
<gene>
    <name evidence="4" type="ORF">ABIA52_002257</name>
</gene>
<accession>A0ABW8N717</accession>
<dbReference type="Gene3D" id="3.20.20.370">
    <property type="entry name" value="Glycoside hydrolase/deacetylase"/>
    <property type="match status" value="1"/>
</dbReference>